<evidence type="ECO:0000256" key="5">
    <source>
        <dbReference type="ARBA" id="ARBA00023136"/>
    </source>
</evidence>
<comment type="caution">
    <text evidence="8">The sequence shown here is derived from an EMBL/GenBank/DDBJ whole genome shotgun (WGS) entry which is preliminary data.</text>
</comment>
<dbReference type="GO" id="GO:0022857">
    <property type="term" value="F:transmembrane transporter activity"/>
    <property type="evidence" value="ECO:0007669"/>
    <property type="project" value="InterPro"/>
</dbReference>
<feature type="compositionally biased region" description="Low complexity" evidence="6">
    <location>
        <begin position="21"/>
        <end position="33"/>
    </location>
</feature>
<feature type="transmembrane region" description="Helical" evidence="7">
    <location>
        <begin position="542"/>
        <end position="563"/>
    </location>
</feature>
<evidence type="ECO:0000256" key="1">
    <source>
        <dbReference type="ARBA" id="ARBA00004141"/>
    </source>
</evidence>
<dbReference type="EMBL" id="VNKQ01000002">
    <property type="protein sequence ID" value="KAG0653078.1"/>
    <property type="molecule type" value="Genomic_DNA"/>
</dbReference>
<proteinExistence type="predicted"/>
<evidence type="ECO:0000313" key="9">
    <source>
        <dbReference type="Proteomes" id="UP000785200"/>
    </source>
</evidence>
<accession>A0A9P6VRW9</accession>
<keyword evidence="5 7" id="KW-0472">Membrane</keyword>
<dbReference type="PANTHER" id="PTHR43791:SF65">
    <property type="entry name" value="MAJOR FACILITATOR SUPERFAMILY (MFS) PROFILE DOMAIN-CONTAINING PROTEIN-RELATED"/>
    <property type="match status" value="1"/>
</dbReference>
<evidence type="ECO:0000256" key="6">
    <source>
        <dbReference type="SAM" id="MobiDB-lite"/>
    </source>
</evidence>
<evidence type="ECO:0000256" key="2">
    <source>
        <dbReference type="ARBA" id="ARBA00022448"/>
    </source>
</evidence>
<dbReference type="FunFam" id="1.20.1250.20:FF:000106">
    <property type="entry name" value="MFS transporter, putative"/>
    <property type="match status" value="1"/>
</dbReference>
<feature type="transmembrane region" description="Helical" evidence="7">
    <location>
        <begin position="273"/>
        <end position="294"/>
    </location>
</feature>
<evidence type="ECO:0000256" key="3">
    <source>
        <dbReference type="ARBA" id="ARBA00022692"/>
    </source>
</evidence>
<gene>
    <name evidence="8" type="ORF">D0Z07_0087</name>
</gene>
<dbReference type="Proteomes" id="UP000785200">
    <property type="component" value="Unassembled WGS sequence"/>
</dbReference>
<comment type="subcellular location">
    <subcellularLocation>
        <location evidence="1">Membrane</location>
        <topology evidence="1">Multi-pass membrane protein</topology>
    </subcellularLocation>
</comment>
<dbReference type="InterPro" id="IPR011701">
    <property type="entry name" value="MFS"/>
</dbReference>
<keyword evidence="3 7" id="KW-0812">Transmembrane</keyword>
<name>A0A9P6VRW9_9HELO</name>
<dbReference type="Gene3D" id="1.20.1250.20">
    <property type="entry name" value="MFS general substrate transporter like domains"/>
    <property type="match status" value="1"/>
</dbReference>
<dbReference type="Pfam" id="PF07690">
    <property type="entry name" value="MFS_1"/>
    <property type="match status" value="1"/>
</dbReference>
<feature type="region of interest" description="Disordered" evidence="6">
    <location>
        <begin position="1"/>
        <end position="48"/>
    </location>
</feature>
<dbReference type="AlphaFoldDB" id="A0A9P6VRW9"/>
<dbReference type="InterPro" id="IPR036259">
    <property type="entry name" value="MFS_trans_sf"/>
</dbReference>
<feature type="transmembrane region" description="Helical" evidence="7">
    <location>
        <begin position="418"/>
        <end position="438"/>
    </location>
</feature>
<dbReference type="GO" id="GO:0016020">
    <property type="term" value="C:membrane"/>
    <property type="evidence" value="ECO:0007669"/>
    <property type="project" value="UniProtKB-SubCell"/>
</dbReference>
<keyword evidence="4 7" id="KW-1133">Transmembrane helix</keyword>
<feature type="transmembrane region" description="Helical" evidence="7">
    <location>
        <begin position="510"/>
        <end position="530"/>
    </location>
</feature>
<feature type="transmembrane region" description="Helical" evidence="7">
    <location>
        <begin position="444"/>
        <end position="463"/>
    </location>
</feature>
<feature type="transmembrane region" description="Helical" evidence="7">
    <location>
        <begin position="241"/>
        <end position="261"/>
    </location>
</feature>
<dbReference type="SUPFAM" id="SSF103473">
    <property type="entry name" value="MFS general substrate transporter"/>
    <property type="match status" value="1"/>
</dbReference>
<feature type="compositionally biased region" description="Basic and acidic residues" evidence="6">
    <location>
        <begin position="38"/>
        <end position="48"/>
    </location>
</feature>
<evidence type="ECO:0000256" key="7">
    <source>
        <dbReference type="SAM" id="Phobius"/>
    </source>
</evidence>
<keyword evidence="2" id="KW-0813">Transport</keyword>
<reference evidence="8" key="1">
    <citation type="submission" date="2019-07" db="EMBL/GenBank/DDBJ databases">
        <title>Hyphodiscus hymeniophilus genome sequencing and assembly.</title>
        <authorList>
            <person name="Kramer G."/>
            <person name="Nodwell J."/>
        </authorList>
    </citation>
    <scope>NUCLEOTIDE SEQUENCE</scope>
    <source>
        <strain evidence="8">ATCC 34498</strain>
    </source>
</reference>
<keyword evidence="9" id="KW-1185">Reference proteome</keyword>
<feature type="transmembrane region" description="Helical" evidence="7">
    <location>
        <begin position="306"/>
        <end position="325"/>
    </location>
</feature>
<evidence type="ECO:0000313" key="8">
    <source>
        <dbReference type="EMBL" id="KAG0653078.1"/>
    </source>
</evidence>
<protein>
    <submittedName>
        <fullName evidence="8">Transporter</fullName>
    </submittedName>
</protein>
<sequence length="601" mass="68081">MATALAKEIDLRGRTGGVVESSSSGGNSSNGSSDDLGDEKREKATRVRTNEVHQIVPLGVVTDEKRFWFQRGKNYDPNAIATQPSVFDDPDTAKEYLVRTSNINSQISSSQPPATWENIHRFDPSARWTWGEEHKLIRKIDIRIMVWACIMFMALELDRSNLTQAVTDNFLKDLHMTTNDYNLGNTVFKLAFLCAELPSQLVSKWIGPDRWIPAQMVLWSLVAGGQFWLSGRTSFLTCRALLGIIQGGFIPDIILYLSYFYKHHELSLRLGFFWTAMSISDTLAAFLAFGLLHLRGVSGKAGWRWLFLIEALLTLVVGLAGFILMPPSPTQTASKLRGKKGWEETIIINRIIREDPSKSSMHNRQPITPKLLWKSMCDFDLWPLYIIGLLFQIPETTPTQYLTLTLKGLGFNTFTTNLLVIPSTVFHMITMLALTYFAEIVGELTLTSAFGQIWALPFLVYIYKVDITKINKWKAFGIMSLLLSYPSAHPIQVAWNSRNSNAVRSRTVSAAMYNMFVQAGGIIASNIYRADDAPRYKRGDRVLVALSVTNIALYALTKIYYVWRNKTRAAKWDAMTEDERIEYLSTTTDEGNKRLDFRFAH</sequence>
<organism evidence="8 9">
    <name type="scientific">Hyphodiscus hymeniophilus</name>
    <dbReference type="NCBI Taxonomy" id="353542"/>
    <lineage>
        <taxon>Eukaryota</taxon>
        <taxon>Fungi</taxon>
        <taxon>Dikarya</taxon>
        <taxon>Ascomycota</taxon>
        <taxon>Pezizomycotina</taxon>
        <taxon>Leotiomycetes</taxon>
        <taxon>Helotiales</taxon>
        <taxon>Hyphodiscaceae</taxon>
        <taxon>Hyphodiscus</taxon>
    </lineage>
</organism>
<dbReference type="PANTHER" id="PTHR43791">
    <property type="entry name" value="PERMEASE-RELATED"/>
    <property type="match status" value="1"/>
</dbReference>
<dbReference type="OrthoDB" id="1935484at2759"/>
<evidence type="ECO:0000256" key="4">
    <source>
        <dbReference type="ARBA" id="ARBA00022989"/>
    </source>
</evidence>